<evidence type="ECO:0000313" key="9">
    <source>
        <dbReference type="Proteomes" id="UP001596408"/>
    </source>
</evidence>
<dbReference type="PANTHER" id="PTHR36174">
    <property type="entry name" value="LIPID II:GLYCINE GLYCYLTRANSFERASE"/>
    <property type="match status" value="1"/>
</dbReference>
<name>A0ABD5U008_9EURY</name>
<evidence type="ECO:0000259" key="7">
    <source>
        <dbReference type="PROSITE" id="PS51186"/>
    </source>
</evidence>
<organism evidence="8 9">
    <name type="scientific">Halopelagius fulvigenes</name>
    <dbReference type="NCBI Taxonomy" id="1198324"/>
    <lineage>
        <taxon>Archaea</taxon>
        <taxon>Methanobacteriati</taxon>
        <taxon>Methanobacteriota</taxon>
        <taxon>Stenosarchaea group</taxon>
        <taxon>Halobacteria</taxon>
        <taxon>Halobacteriales</taxon>
        <taxon>Haloferacaceae</taxon>
    </lineage>
</organism>
<keyword evidence="4" id="KW-0573">Peptidoglycan synthesis</keyword>
<dbReference type="GO" id="GO:0008360">
    <property type="term" value="P:regulation of cell shape"/>
    <property type="evidence" value="ECO:0007669"/>
    <property type="project" value="UniProtKB-KW"/>
</dbReference>
<dbReference type="InterPro" id="IPR003447">
    <property type="entry name" value="FEMABX"/>
</dbReference>
<dbReference type="RefSeq" id="WP_379694986.1">
    <property type="nucleotide sequence ID" value="NZ_JBHSXH010000011.1"/>
</dbReference>
<reference evidence="8 9" key="1">
    <citation type="journal article" date="2019" name="Int. J. Syst. Evol. Microbiol.">
        <title>The Global Catalogue of Microorganisms (GCM) 10K type strain sequencing project: providing services to taxonomists for standard genome sequencing and annotation.</title>
        <authorList>
            <consortium name="The Broad Institute Genomics Platform"/>
            <consortium name="The Broad Institute Genome Sequencing Center for Infectious Disease"/>
            <person name="Wu L."/>
            <person name="Ma J."/>
        </authorList>
    </citation>
    <scope>NUCLEOTIDE SEQUENCE [LARGE SCALE GENOMIC DNA]</scope>
    <source>
        <strain evidence="8 9">YIM 94188</strain>
    </source>
</reference>
<dbReference type="AlphaFoldDB" id="A0ABD5U008"/>
<evidence type="ECO:0000313" key="8">
    <source>
        <dbReference type="EMBL" id="MFC6825102.1"/>
    </source>
</evidence>
<evidence type="ECO:0000256" key="4">
    <source>
        <dbReference type="ARBA" id="ARBA00022984"/>
    </source>
</evidence>
<accession>A0ABD5U008</accession>
<proteinExistence type="inferred from homology"/>
<dbReference type="InterPro" id="IPR000182">
    <property type="entry name" value="GNAT_dom"/>
</dbReference>
<dbReference type="GO" id="GO:0071555">
    <property type="term" value="P:cell wall organization"/>
    <property type="evidence" value="ECO:0007669"/>
    <property type="project" value="UniProtKB-KW"/>
</dbReference>
<dbReference type="PROSITE" id="PS51191">
    <property type="entry name" value="FEMABX"/>
    <property type="match status" value="1"/>
</dbReference>
<dbReference type="EMBL" id="JBHSXH010000011">
    <property type="protein sequence ID" value="MFC6825102.1"/>
    <property type="molecule type" value="Genomic_DNA"/>
</dbReference>
<dbReference type="InterPro" id="IPR050644">
    <property type="entry name" value="PG_Glycine_Bridge_Synth"/>
</dbReference>
<feature type="domain" description="N-acetyltransferase" evidence="7">
    <location>
        <begin position="181"/>
        <end position="332"/>
    </location>
</feature>
<keyword evidence="6" id="KW-0961">Cell wall biogenesis/degradation</keyword>
<keyword evidence="9" id="KW-1185">Reference proteome</keyword>
<dbReference type="InterPro" id="IPR038740">
    <property type="entry name" value="BioF2-like_GNAT_dom"/>
</dbReference>
<dbReference type="Pfam" id="PF13480">
    <property type="entry name" value="Acetyltransf_6"/>
    <property type="match status" value="1"/>
</dbReference>
<comment type="caution">
    <text evidence="8">The sequence shown here is derived from an EMBL/GenBank/DDBJ whole genome shotgun (WGS) entry which is preliminary data.</text>
</comment>
<protein>
    <submittedName>
        <fullName evidence="8">Lipid II:glycine glycyltransferase FemX</fullName>
    </submittedName>
</protein>
<comment type="similarity">
    <text evidence="1">Belongs to the FemABX family.</text>
</comment>
<evidence type="ECO:0000256" key="3">
    <source>
        <dbReference type="ARBA" id="ARBA00022960"/>
    </source>
</evidence>
<keyword evidence="3" id="KW-0133">Cell shape</keyword>
<keyword evidence="2" id="KW-0808">Transferase</keyword>
<dbReference type="PROSITE" id="PS51186">
    <property type="entry name" value="GNAT"/>
    <property type="match status" value="1"/>
</dbReference>
<keyword evidence="5" id="KW-0012">Acyltransferase</keyword>
<evidence type="ECO:0000256" key="6">
    <source>
        <dbReference type="ARBA" id="ARBA00023316"/>
    </source>
</evidence>
<dbReference type="PANTHER" id="PTHR36174:SF1">
    <property type="entry name" value="LIPID II:GLYCINE GLYCYLTRANSFERASE"/>
    <property type="match status" value="1"/>
</dbReference>
<gene>
    <name evidence="8" type="ORF">ACFQEV_08870</name>
</gene>
<evidence type="ECO:0000256" key="2">
    <source>
        <dbReference type="ARBA" id="ARBA00022679"/>
    </source>
</evidence>
<evidence type="ECO:0000256" key="5">
    <source>
        <dbReference type="ARBA" id="ARBA00023315"/>
    </source>
</evidence>
<dbReference type="SUPFAM" id="SSF55729">
    <property type="entry name" value="Acyl-CoA N-acyltransferases (Nat)"/>
    <property type="match status" value="1"/>
</dbReference>
<dbReference type="Gene3D" id="3.40.630.30">
    <property type="match status" value="2"/>
</dbReference>
<dbReference type="GO" id="GO:0016746">
    <property type="term" value="F:acyltransferase activity"/>
    <property type="evidence" value="ECO:0007669"/>
    <property type="project" value="UniProtKB-KW"/>
</dbReference>
<dbReference type="InterPro" id="IPR016181">
    <property type="entry name" value="Acyl_CoA_acyltransferase"/>
</dbReference>
<evidence type="ECO:0000256" key="1">
    <source>
        <dbReference type="ARBA" id="ARBA00009943"/>
    </source>
</evidence>
<dbReference type="Proteomes" id="UP001596408">
    <property type="component" value="Unassembled WGS sequence"/>
</dbReference>
<sequence length="363" mass="41594">MDDDTSTAQAAVQTQSERISVELCTDAGAWDAFVERHGGSPFTTWRWGDVVESYGPERYYFVATVGGDIVGAAPLFHVRSRLFRDKLVSVPFASRGSLVVDEAYREAARDRLSELVRTLADVLEVDVASLQSRDLGSVESFEHRQRYVAYEVDVGEGPDAVWDEMSSSRRTHIRQAEDDGVRVRVGEDTADLRTFYRLYLQTMRGHGSPPHPFRFFKRLWDRFHGDGTMRLYIVEHDGTPINSAIDFAFGSWVYHWKEVSDYDYRDLNGGSLLVWKGLEWAAENGYETYDLGRTREGSGVYMFKKSFGGDKVWMDDYHYFPDGEVELPDPDQEKYELAKRVWRQIPIPVTRVIGPPLRRSISL</sequence>